<evidence type="ECO:0000256" key="10">
    <source>
        <dbReference type="ARBA" id="ARBA00023136"/>
    </source>
</evidence>
<dbReference type="NCBIfam" id="TIGR00220">
    <property type="entry name" value="mscL"/>
    <property type="match status" value="1"/>
</dbReference>
<evidence type="ECO:0000256" key="1">
    <source>
        <dbReference type="ARBA" id="ARBA00004651"/>
    </source>
</evidence>
<dbReference type="FunFam" id="1.10.1200.120:FF:000001">
    <property type="entry name" value="Large-conductance mechanosensitive channel"/>
    <property type="match status" value="1"/>
</dbReference>
<dbReference type="PROSITE" id="PS01327">
    <property type="entry name" value="MSCL"/>
    <property type="match status" value="1"/>
</dbReference>
<keyword evidence="9 12" id="KW-0406">Ion transport</keyword>
<dbReference type="InterPro" id="IPR001185">
    <property type="entry name" value="MS_channel"/>
</dbReference>
<feature type="transmembrane region" description="Helical" evidence="12">
    <location>
        <begin position="20"/>
        <end position="41"/>
    </location>
</feature>
<organism evidence="13 14">
    <name type="scientific">Candidatus Bacteroides pullicola</name>
    <dbReference type="NCBI Taxonomy" id="2838475"/>
    <lineage>
        <taxon>Bacteria</taxon>
        <taxon>Pseudomonadati</taxon>
        <taxon>Bacteroidota</taxon>
        <taxon>Bacteroidia</taxon>
        <taxon>Bacteroidales</taxon>
        <taxon>Bacteroidaceae</taxon>
        <taxon>Bacteroides</taxon>
    </lineage>
</organism>
<keyword evidence="7 12" id="KW-0812">Transmembrane</keyword>
<dbReference type="InterPro" id="IPR019823">
    <property type="entry name" value="Mechanosensitive_channel_CS"/>
</dbReference>
<keyword evidence="4 12" id="KW-0813">Transport</keyword>
<dbReference type="SUPFAM" id="SSF81330">
    <property type="entry name" value="Gated mechanosensitive channel"/>
    <property type="match status" value="1"/>
</dbReference>
<keyword evidence="5 12" id="KW-1003">Cell membrane</keyword>
<evidence type="ECO:0000256" key="9">
    <source>
        <dbReference type="ARBA" id="ARBA00023065"/>
    </source>
</evidence>
<gene>
    <name evidence="12 13" type="primary">mscL</name>
    <name evidence="13" type="ORF">H9824_06750</name>
</gene>
<keyword evidence="10 12" id="KW-0472">Membrane</keyword>
<dbReference type="GO" id="GO:0005886">
    <property type="term" value="C:plasma membrane"/>
    <property type="evidence" value="ECO:0007669"/>
    <property type="project" value="UniProtKB-SubCell"/>
</dbReference>
<protein>
    <recommendedName>
        <fullName evidence="12">Large-conductance mechanosensitive channel</fullName>
    </recommendedName>
</protein>
<comment type="subunit">
    <text evidence="3 12">Homopentamer.</text>
</comment>
<evidence type="ECO:0000256" key="6">
    <source>
        <dbReference type="ARBA" id="ARBA00022519"/>
    </source>
</evidence>
<reference evidence="13" key="1">
    <citation type="journal article" date="2021" name="PeerJ">
        <title>Extensive microbial diversity within the chicken gut microbiome revealed by metagenomics and culture.</title>
        <authorList>
            <person name="Gilroy R."/>
            <person name="Ravi A."/>
            <person name="Getino M."/>
            <person name="Pursley I."/>
            <person name="Horton D.L."/>
            <person name="Alikhan N.F."/>
            <person name="Baker D."/>
            <person name="Gharbi K."/>
            <person name="Hall N."/>
            <person name="Watson M."/>
            <person name="Adriaenssens E.M."/>
            <person name="Foster-Nyarko E."/>
            <person name="Jarju S."/>
            <person name="Secka A."/>
            <person name="Antonio M."/>
            <person name="Oren A."/>
            <person name="Chaudhuri R.R."/>
            <person name="La Ragione R."/>
            <person name="Hildebrand F."/>
            <person name="Pallen M.J."/>
        </authorList>
    </citation>
    <scope>NUCLEOTIDE SEQUENCE</scope>
    <source>
        <strain evidence="13">Gambia2-208</strain>
    </source>
</reference>
<comment type="caution">
    <text evidence="13">The sequence shown here is derived from an EMBL/GenBank/DDBJ whole genome shotgun (WGS) entry which is preliminary data.</text>
</comment>
<dbReference type="Pfam" id="PF01741">
    <property type="entry name" value="MscL"/>
    <property type="match status" value="1"/>
</dbReference>
<evidence type="ECO:0000256" key="2">
    <source>
        <dbReference type="ARBA" id="ARBA00007254"/>
    </source>
</evidence>
<feature type="transmembrane region" description="Helical" evidence="12">
    <location>
        <begin position="86"/>
        <end position="107"/>
    </location>
</feature>
<dbReference type="HAMAP" id="MF_00115">
    <property type="entry name" value="MscL"/>
    <property type="match status" value="1"/>
</dbReference>
<dbReference type="InterPro" id="IPR037673">
    <property type="entry name" value="MSC/AndL"/>
</dbReference>
<keyword evidence="8 12" id="KW-1133">Transmembrane helix</keyword>
<evidence type="ECO:0000256" key="4">
    <source>
        <dbReference type="ARBA" id="ARBA00022448"/>
    </source>
</evidence>
<evidence type="ECO:0000256" key="7">
    <source>
        <dbReference type="ARBA" id="ARBA00022692"/>
    </source>
</evidence>
<dbReference type="Gene3D" id="1.10.1200.120">
    <property type="entry name" value="Large-conductance mechanosensitive channel, MscL, domain 1"/>
    <property type="match status" value="1"/>
</dbReference>
<evidence type="ECO:0000313" key="14">
    <source>
        <dbReference type="Proteomes" id="UP000886851"/>
    </source>
</evidence>
<dbReference type="InterPro" id="IPR036019">
    <property type="entry name" value="MscL_channel"/>
</dbReference>
<comment type="function">
    <text evidence="12">Channel that opens in response to stretch forces in the membrane lipid bilayer. May participate in the regulation of osmotic pressure changes within the cell.</text>
</comment>
<keyword evidence="11 12" id="KW-0407">Ion channel</keyword>
<dbReference type="NCBIfam" id="NF001843">
    <property type="entry name" value="PRK00567.1-4"/>
    <property type="match status" value="1"/>
</dbReference>
<dbReference type="EMBL" id="DXCV01000046">
    <property type="protein sequence ID" value="HIY88385.1"/>
    <property type="molecule type" value="Genomic_DNA"/>
</dbReference>
<dbReference type="GO" id="GO:0008381">
    <property type="term" value="F:mechanosensitive monoatomic ion channel activity"/>
    <property type="evidence" value="ECO:0007669"/>
    <property type="project" value="UniProtKB-UniRule"/>
</dbReference>
<accession>A0A9D1ZHQ1</accession>
<dbReference type="PRINTS" id="PR01264">
    <property type="entry name" value="MECHCHANNEL"/>
</dbReference>
<evidence type="ECO:0000256" key="12">
    <source>
        <dbReference type="HAMAP-Rule" id="MF_00115"/>
    </source>
</evidence>
<dbReference type="PANTHER" id="PTHR30266:SF2">
    <property type="entry name" value="LARGE-CONDUCTANCE MECHANOSENSITIVE CHANNEL"/>
    <property type="match status" value="1"/>
</dbReference>
<dbReference type="Proteomes" id="UP000886851">
    <property type="component" value="Unassembled WGS sequence"/>
</dbReference>
<evidence type="ECO:0000313" key="13">
    <source>
        <dbReference type="EMBL" id="HIY88385.1"/>
    </source>
</evidence>
<reference evidence="13" key="2">
    <citation type="submission" date="2021-04" db="EMBL/GenBank/DDBJ databases">
        <authorList>
            <person name="Gilroy R."/>
        </authorList>
    </citation>
    <scope>NUCLEOTIDE SEQUENCE</scope>
    <source>
        <strain evidence="13">Gambia2-208</strain>
    </source>
</reference>
<evidence type="ECO:0000256" key="3">
    <source>
        <dbReference type="ARBA" id="ARBA00011255"/>
    </source>
</evidence>
<evidence type="ECO:0000256" key="5">
    <source>
        <dbReference type="ARBA" id="ARBA00022475"/>
    </source>
</evidence>
<comment type="similarity">
    <text evidence="2 12">Belongs to the MscL family.</text>
</comment>
<evidence type="ECO:0000256" key="11">
    <source>
        <dbReference type="ARBA" id="ARBA00023303"/>
    </source>
</evidence>
<dbReference type="AlphaFoldDB" id="A0A9D1ZHQ1"/>
<proteinExistence type="inferred from homology"/>
<dbReference type="PANTHER" id="PTHR30266">
    <property type="entry name" value="MECHANOSENSITIVE CHANNEL MSCL"/>
    <property type="match status" value="1"/>
</dbReference>
<evidence type="ECO:0000256" key="8">
    <source>
        <dbReference type="ARBA" id="ARBA00022989"/>
    </source>
</evidence>
<sequence>MGKTTFLQDFKAFAMKGNVIDMAVGVIIGGAFGKIVSSVVADVIMPPIGLLVGGVNFTDLKWVLKPAVVEEGQEVAAAVTLNYGNFLQVTFDFLVIAFSVFLFVRLLSRLNRKKEKPAAPAAPPAPSKEELLLTEIRDLLKEQVREEKK</sequence>
<name>A0A9D1ZHQ1_9BACE</name>
<keyword evidence="6" id="KW-0997">Cell inner membrane</keyword>
<comment type="subcellular location">
    <subcellularLocation>
        <location evidence="1 12">Cell membrane</location>
        <topology evidence="1 12">Multi-pass membrane protein</topology>
    </subcellularLocation>
</comment>